<evidence type="ECO:0000313" key="10">
    <source>
        <dbReference type="EMBL" id="MBZ3879724.1"/>
    </source>
</evidence>
<comment type="subcellular location">
    <subcellularLocation>
        <location evidence="1">Membrane</location>
        <topology evidence="1">Multi-pass membrane protein</topology>
    </subcellularLocation>
</comment>
<keyword evidence="5 8" id="KW-0472">Membrane</keyword>
<keyword evidence="3 8" id="KW-1133">Transmembrane helix</keyword>
<evidence type="ECO:0000313" key="11">
    <source>
        <dbReference type="Proteomes" id="UP001166674"/>
    </source>
</evidence>
<reference evidence="10" key="1">
    <citation type="submission" date="2020-03" db="EMBL/GenBank/DDBJ databases">
        <title>Studies in the Genomics of Life Span.</title>
        <authorList>
            <person name="Glass D."/>
        </authorList>
    </citation>
    <scope>NUCLEOTIDE SEQUENCE</scope>
    <source>
        <strain evidence="10">SUZIE</strain>
        <tissue evidence="10">Muscle</tissue>
    </source>
</reference>
<dbReference type="PROSITE" id="PS50262">
    <property type="entry name" value="G_PROTEIN_RECEP_F1_2"/>
    <property type="match status" value="1"/>
</dbReference>
<name>A0AA41MX40_SCICA</name>
<evidence type="ECO:0000256" key="5">
    <source>
        <dbReference type="ARBA" id="ARBA00023136"/>
    </source>
</evidence>
<feature type="transmembrane region" description="Helical" evidence="8">
    <location>
        <begin position="26"/>
        <end position="49"/>
    </location>
</feature>
<keyword evidence="7" id="KW-0807">Transducer</keyword>
<evidence type="ECO:0000256" key="1">
    <source>
        <dbReference type="ARBA" id="ARBA00004141"/>
    </source>
</evidence>
<dbReference type="Pfam" id="PF13853">
    <property type="entry name" value="7tm_4"/>
    <property type="match status" value="1"/>
</dbReference>
<dbReference type="GO" id="GO:0016020">
    <property type="term" value="C:membrane"/>
    <property type="evidence" value="ECO:0007669"/>
    <property type="project" value="UniProtKB-SubCell"/>
</dbReference>
<dbReference type="GO" id="GO:0004984">
    <property type="term" value="F:olfactory receptor activity"/>
    <property type="evidence" value="ECO:0007669"/>
    <property type="project" value="InterPro"/>
</dbReference>
<evidence type="ECO:0000256" key="8">
    <source>
        <dbReference type="SAM" id="Phobius"/>
    </source>
</evidence>
<proteinExistence type="predicted"/>
<dbReference type="AlphaFoldDB" id="A0AA41MX40"/>
<dbReference type="GO" id="GO:0004930">
    <property type="term" value="F:G protein-coupled receptor activity"/>
    <property type="evidence" value="ECO:0007669"/>
    <property type="project" value="UniProtKB-KW"/>
</dbReference>
<evidence type="ECO:0000256" key="6">
    <source>
        <dbReference type="ARBA" id="ARBA00023170"/>
    </source>
</evidence>
<dbReference type="PRINTS" id="PR00237">
    <property type="entry name" value="GPCRRHODOPSN"/>
</dbReference>
<keyword evidence="2 8" id="KW-0812">Transmembrane</keyword>
<evidence type="ECO:0000259" key="9">
    <source>
        <dbReference type="PROSITE" id="PS50262"/>
    </source>
</evidence>
<evidence type="ECO:0000256" key="2">
    <source>
        <dbReference type="ARBA" id="ARBA00022692"/>
    </source>
</evidence>
<dbReference type="InterPro" id="IPR000276">
    <property type="entry name" value="GPCR_Rhodpsn"/>
</dbReference>
<keyword evidence="11" id="KW-1185">Reference proteome</keyword>
<sequence>MEYTNQTAVSEILLKEFTDDLALQPLVFSLFLSMYLVTILGNLLLIMAVSSDSHLHKPMYFFLCSLSFNDICISTTIIPKRLVSILGQDQSITYTGCLTQVGLVVVSAY</sequence>
<gene>
    <name evidence="10" type="ORF">SUZIE_154370</name>
</gene>
<evidence type="ECO:0000256" key="4">
    <source>
        <dbReference type="ARBA" id="ARBA00023040"/>
    </source>
</evidence>
<comment type="caution">
    <text evidence="10">The sequence shown here is derived from an EMBL/GenBank/DDBJ whole genome shotgun (WGS) entry which is preliminary data.</text>
</comment>
<evidence type="ECO:0000256" key="3">
    <source>
        <dbReference type="ARBA" id="ARBA00022989"/>
    </source>
</evidence>
<dbReference type="Gene3D" id="1.20.1070.10">
    <property type="entry name" value="Rhodopsin 7-helix transmembrane proteins"/>
    <property type="match status" value="1"/>
</dbReference>
<dbReference type="EMBL" id="JAATJV010368459">
    <property type="protein sequence ID" value="MBZ3879724.1"/>
    <property type="molecule type" value="Genomic_DNA"/>
</dbReference>
<dbReference type="InterPro" id="IPR017452">
    <property type="entry name" value="GPCR_Rhodpsn_7TM"/>
</dbReference>
<dbReference type="Proteomes" id="UP001166674">
    <property type="component" value="Unassembled WGS sequence"/>
</dbReference>
<evidence type="ECO:0000256" key="7">
    <source>
        <dbReference type="ARBA" id="ARBA00023224"/>
    </source>
</evidence>
<keyword evidence="4" id="KW-0297">G-protein coupled receptor</keyword>
<protein>
    <submittedName>
        <fullName evidence="10">Olfactory receptor 7G2</fullName>
    </submittedName>
</protein>
<organism evidence="10 11">
    <name type="scientific">Sciurus carolinensis</name>
    <name type="common">Eastern gray squirrel</name>
    <dbReference type="NCBI Taxonomy" id="30640"/>
    <lineage>
        <taxon>Eukaryota</taxon>
        <taxon>Metazoa</taxon>
        <taxon>Chordata</taxon>
        <taxon>Craniata</taxon>
        <taxon>Vertebrata</taxon>
        <taxon>Euteleostomi</taxon>
        <taxon>Mammalia</taxon>
        <taxon>Eutheria</taxon>
        <taxon>Euarchontoglires</taxon>
        <taxon>Glires</taxon>
        <taxon>Rodentia</taxon>
        <taxon>Sciuromorpha</taxon>
        <taxon>Sciuridae</taxon>
        <taxon>Sciurinae</taxon>
        <taxon>Sciurini</taxon>
        <taxon>Sciurus</taxon>
    </lineage>
</organism>
<dbReference type="PANTHER" id="PTHR48001">
    <property type="entry name" value="OLFACTORY RECEPTOR"/>
    <property type="match status" value="1"/>
</dbReference>
<feature type="domain" description="G-protein coupled receptors family 1 profile" evidence="9">
    <location>
        <begin position="41"/>
        <end position="109"/>
    </location>
</feature>
<dbReference type="SUPFAM" id="SSF81321">
    <property type="entry name" value="Family A G protein-coupled receptor-like"/>
    <property type="match status" value="1"/>
</dbReference>
<accession>A0AA41MX40</accession>
<keyword evidence="6 10" id="KW-0675">Receptor</keyword>
<dbReference type="InterPro" id="IPR000725">
    <property type="entry name" value="Olfact_rcpt"/>
</dbReference>